<name>A0ACB8S247_9AGAM</name>
<reference evidence="1" key="2">
    <citation type="journal article" date="2022" name="New Phytol.">
        <title>Evolutionary transition to the ectomycorrhizal habit in the genomes of a hyperdiverse lineage of mushroom-forming fungi.</title>
        <authorList>
            <person name="Looney B."/>
            <person name="Miyauchi S."/>
            <person name="Morin E."/>
            <person name="Drula E."/>
            <person name="Courty P.E."/>
            <person name="Kohler A."/>
            <person name="Kuo A."/>
            <person name="LaButti K."/>
            <person name="Pangilinan J."/>
            <person name="Lipzen A."/>
            <person name="Riley R."/>
            <person name="Andreopoulos W."/>
            <person name="He G."/>
            <person name="Johnson J."/>
            <person name="Nolan M."/>
            <person name="Tritt A."/>
            <person name="Barry K.W."/>
            <person name="Grigoriev I.V."/>
            <person name="Nagy L.G."/>
            <person name="Hibbett D."/>
            <person name="Henrissat B."/>
            <person name="Matheny P.B."/>
            <person name="Labbe J."/>
            <person name="Martin F.M."/>
        </authorList>
    </citation>
    <scope>NUCLEOTIDE SEQUENCE</scope>
    <source>
        <strain evidence="1">FP105234-sp</strain>
    </source>
</reference>
<comment type="caution">
    <text evidence="1">The sequence shown here is derived from an EMBL/GenBank/DDBJ whole genome shotgun (WGS) entry which is preliminary data.</text>
</comment>
<evidence type="ECO:0000313" key="2">
    <source>
        <dbReference type="Proteomes" id="UP000814033"/>
    </source>
</evidence>
<protein>
    <submittedName>
        <fullName evidence="1">Uncharacterized protein</fullName>
    </submittedName>
</protein>
<reference evidence="1" key="1">
    <citation type="submission" date="2021-02" db="EMBL/GenBank/DDBJ databases">
        <authorList>
            <consortium name="DOE Joint Genome Institute"/>
            <person name="Ahrendt S."/>
            <person name="Looney B.P."/>
            <person name="Miyauchi S."/>
            <person name="Morin E."/>
            <person name="Drula E."/>
            <person name="Courty P.E."/>
            <person name="Chicoki N."/>
            <person name="Fauchery L."/>
            <person name="Kohler A."/>
            <person name="Kuo A."/>
            <person name="Labutti K."/>
            <person name="Pangilinan J."/>
            <person name="Lipzen A."/>
            <person name="Riley R."/>
            <person name="Andreopoulos W."/>
            <person name="He G."/>
            <person name="Johnson J."/>
            <person name="Barry K.W."/>
            <person name="Grigoriev I.V."/>
            <person name="Nagy L."/>
            <person name="Hibbett D."/>
            <person name="Henrissat B."/>
            <person name="Matheny P.B."/>
            <person name="Labbe J."/>
            <person name="Martin F."/>
        </authorList>
    </citation>
    <scope>NUCLEOTIDE SEQUENCE</scope>
    <source>
        <strain evidence="1">FP105234-sp</strain>
    </source>
</reference>
<dbReference type="EMBL" id="MU275865">
    <property type="protein sequence ID" value="KAI0050148.1"/>
    <property type="molecule type" value="Genomic_DNA"/>
</dbReference>
<accession>A0ACB8S247</accession>
<organism evidence="1 2">
    <name type="scientific">Auriscalpium vulgare</name>
    <dbReference type="NCBI Taxonomy" id="40419"/>
    <lineage>
        <taxon>Eukaryota</taxon>
        <taxon>Fungi</taxon>
        <taxon>Dikarya</taxon>
        <taxon>Basidiomycota</taxon>
        <taxon>Agaricomycotina</taxon>
        <taxon>Agaricomycetes</taxon>
        <taxon>Russulales</taxon>
        <taxon>Auriscalpiaceae</taxon>
        <taxon>Auriscalpium</taxon>
    </lineage>
</organism>
<dbReference type="Proteomes" id="UP000814033">
    <property type="component" value="Unassembled WGS sequence"/>
</dbReference>
<keyword evidence="2" id="KW-1185">Reference proteome</keyword>
<evidence type="ECO:0000313" key="1">
    <source>
        <dbReference type="EMBL" id="KAI0050148.1"/>
    </source>
</evidence>
<proteinExistence type="predicted"/>
<gene>
    <name evidence="1" type="ORF">FA95DRAFT_1556086</name>
</gene>
<sequence length="62" mass="6792">MPSDALITGVACSGSSASDSDPYKMQSRAVLFFFAYVCIKLALYLRSREIHRLYGQALVSVS</sequence>